<dbReference type="RefSeq" id="WP_120756885.1">
    <property type="nucleotide sequence ID" value="NZ_JBIBGF010000008.1"/>
</dbReference>
<reference evidence="1 2" key="1">
    <citation type="journal article" date="2015" name="Antonie Van Leeuwenhoek">
        <title>Streptomyces klenkii sp. nov., isolated from deep marine sediment.</title>
        <authorList>
            <person name="Veyisoglu A."/>
            <person name="Sahin N."/>
        </authorList>
    </citation>
    <scope>NUCLEOTIDE SEQUENCE [LARGE SCALE GENOMIC DNA]</scope>
    <source>
        <strain evidence="1 2">KCTC 29202</strain>
    </source>
</reference>
<name>A0A3B0B948_9ACTN</name>
<dbReference type="AlphaFoldDB" id="A0A3B0B948"/>
<accession>A0A3B0B948</accession>
<organism evidence="1 2">
    <name type="scientific">Streptomyces klenkii</name>
    <dbReference type="NCBI Taxonomy" id="1420899"/>
    <lineage>
        <taxon>Bacteria</taxon>
        <taxon>Bacillati</taxon>
        <taxon>Actinomycetota</taxon>
        <taxon>Actinomycetes</taxon>
        <taxon>Kitasatosporales</taxon>
        <taxon>Streptomycetaceae</taxon>
        <taxon>Streptomyces</taxon>
    </lineage>
</organism>
<protein>
    <submittedName>
        <fullName evidence="1">Uncharacterized protein</fullName>
    </submittedName>
</protein>
<evidence type="ECO:0000313" key="2">
    <source>
        <dbReference type="Proteomes" id="UP000270343"/>
    </source>
</evidence>
<proteinExistence type="predicted"/>
<sequence>MRIEISQIVNADIGEVEFISPVGTARGIWKGTQAPHLGSHDVELDLPEAIHAWEAAGAPFESIGTDRLIEGHRVMVSGKVEIVGEDSVLSLRIGSDIVLVELGTAESPEEGSAIRFTTPSIELYPYQV</sequence>
<comment type="caution">
    <text evidence="1">The sequence shown here is derived from an EMBL/GenBank/DDBJ whole genome shotgun (WGS) entry which is preliminary data.</text>
</comment>
<gene>
    <name evidence="1" type="ORF">D7231_20195</name>
</gene>
<dbReference type="EMBL" id="RBAM01000008">
    <property type="protein sequence ID" value="RKN70213.1"/>
    <property type="molecule type" value="Genomic_DNA"/>
</dbReference>
<evidence type="ECO:0000313" key="1">
    <source>
        <dbReference type="EMBL" id="RKN70213.1"/>
    </source>
</evidence>
<keyword evidence="2" id="KW-1185">Reference proteome</keyword>
<dbReference type="Proteomes" id="UP000270343">
    <property type="component" value="Unassembled WGS sequence"/>
</dbReference>
<dbReference type="OrthoDB" id="4233441at2"/>